<dbReference type="EMBL" id="JACCBB010000001">
    <property type="protein sequence ID" value="NYD20871.1"/>
    <property type="molecule type" value="Genomic_DNA"/>
</dbReference>
<dbReference type="InterPro" id="IPR028098">
    <property type="entry name" value="Glyco_trans_4-like_N"/>
</dbReference>
<gene>
    <name evidence="4" type="ORF">BJ968_000411</name>
</gene>
<dbReference type="SUPFAM" id="SSF53756">
    <property type="entry name" value="UDP-Glycosyltransferase/glycogen phosphorylase"/>
    <property type="match status" value="1"/>
</dbReference>
<name>A0A7Y9ASN6_9ACTN</name>
<accession>A0A7Y9ASN6</accession>
<dbReference type="Pfam" id="PF13579">
    <property type="entry name" value="Glyco_trans_4_4"/>
    <property type="match status" value="1"/>
</dbReference>
<organism evidence="4 5">
    <name type="scientific">Kineococcus aurantiacus</name>
    <dbReference type="NCBI Taxonomy" id="37633"/>
    <lineage>
        <taxon>Bacteria</taxon>
        <taxon>Bacillati</taxon>
        <taxon>Actinomycetota</taxon>
        <taxon>Actinomycetes</taxon>
        <taxon>Kineosporiales</taxon>
        <taxon>Kineosporiaceae</taxon>
        <taxon>Kineococcus</taxon>
    </lineage>
</organism>
<reference evidence="4 5" key="1">
    <citation type="submission" date="2020-07" db="EMBL/GenBank/DDBJ databases">
        <title>Sequencing the genomes of 1000 actinobacteria strains.</title>
        <authorList>
            <person name="Klenk H.-P."/>
        </authorList>
    </citation>
    <scope>NUCLEOTIDE SEQUENCE [LARGE SCALE GENOMIC DNA]</scope>
    <source>
        <strain evidence="4 5">DSM 7487</strain>
    </source>
</reference>
<dbReference type="PANTHER" id="PTHR12526">
    <property type="entry name" value="GLYCOSYLTRANSFERASE"/>
    <property type="match status" value="1"/>
</dbReference>
<feature type="domain" description="Glycosyltransferase subfamily 4-like N-terminal" evidence="3">
    <location>
        <begin position="24"/>
        <end position="181"/>
    </location>
</feature>
<evidence type="ECO:0000313" key="4">
    <source>
        <dbReference type="EMBL" id="NYD20871.1"/>
    </source>
</evidence>
<keyword evidence="5" id="KW-1185">Reference proteome</keyword>
<dbReference type="Proteomes" id="UP000521922">
    <property type="component" value="Unassembled WGS sequence"/>
</dbReference>
<evidence type="ECO:0000259" key="3">
    <source>
        <dbReference type="Pfam" id="PF13579"/>
    </source>
</evidence>
<protein>
    <submittedName>
        <fullName evidence="4">Glycosyltransferase involved in cell wall biosynthesis</fullName>
    </submittedName>
</protein>
<keyword evidence="1" id="KW-0328">Glycosyltransferase</keyword>
<dbReference type="CDD" id="cd03811">
    <property type="entry name" value="GT4_GT28_WabH-like"/>
    <property type="match status" value="1"/>
</dbReference>
<evidence type="ECO:0000313" key="5">
    <source>
        <dbReference type="Proteomes" id="UP000521922"/>
    </source>
</evidence>
<dbReference type="Gene3D" id="3.40.50.2000">
    <property type="entry name" value="Glycogen Phosphorylase B"/>
    <property type="match status" value="2"/>
</dbReference>
<comment type="caution">
    <text evidence="4">The sequence shown here is derived from an EMBL/GenBank/DDBJ whole genome shotgun (WGS) entry which is preliminary data.</text>
</comment>
<dbReference type="AlphaFoldDB" id="A0A7Y9ASN6"/>
<dbReference type="PANTHER" id="PTHR12526:SF510">
    <property type="entry name" value="D-INOSITOL 3-PHOSPHATE GLYCOSYLTRANSFERASE"/>
    <property type="match status" value="1"/>
</dbReference>
<keyword evidence="2 4" id="KW-0808">Transferase</keyword>
<evidence type="ECO:0000256" key="1">
    <source>
        <dbReference type="ARBA" id="ARBA00022676"/>
    </source>
</evidence>
<dbReference type="Pfam" id="PF13692">
    <property type="entry name" value="Glyco_trans_1_4"/>
    <property type="match status" value="1"/>
</dbReference>
<dbReference type="RefSeq" id="WP_179748790.1">
    <property type="nucleotide sequence ID" value="NZ_BAAAGN010000002.1"/>
</dbReference>
<sequence length="382" mass="40401">MSSTGALPDGLRVLFVQGHLRENGGLRVVLDLARRFVRVGAPTTVFALERVEGVATAAPDPSVRLVFGADAHVPTPRRLPREVLRLVREARRHDVVVSGSEIGHGVLAGWLAARLTRTPFVVLAQGDLDQAVRAWVPPHLRRVTRLADAHADATICVSPGLVEGIVTNGQPAERVHVVVNGVDVDGLRTRAAQLPGAGRDARRPRVVALGRLTPHKGFDLLVRASAAVRAQGLDHELVIAGEGDERGALERLVRELGADHVALPGFTDRPEGVLSGADLFVSSSRTEAMPLTLLEALALGTPVVATDCSVGSRMLLDEGRLGRLVAPESVEALAGALADHLRDPGPLRAAAAQGPGFARRFDPWALARDHLGILARTAAHAA</sequence>
<proteinExistence type="predicted"/>
<dbReference type="GO" id="GO:0016757">
    <property type="term" value="F:glycosyltransferase activity"/>
    <property type="evidence" value="ECO:0007669"/>
    <property type="project" value="UniProtKB-KW"/>
</dbReference>
<evidence type="ECO:0000256" key="2">
    <source>
        <dbReference type="ARBA" id="ARBA00022679"/>
    </source>
</evidence>